<keyword evidence="1" id="KW-0812">Transmembrane</keyword>
<dbReference type="EMBL" id="VICG01000002">
    <property type="protein sequence ID" value="KAA8575126.1"/>
    <property type="molecule type" value="Genomic_DNA"/>
</dbReference>
<feature type="transmembrane region" description="Helical" evidence="1">
    <location>
        <begin position="123"/>
        <end position="142"/>
    </location>
</feature>
<dbReference type="AlphaFoldDB" id="A0A5M9K4P1"/>
<keyword evidence="1" id="KW-0472">Membrane</keyword>
<protein>
    <submittedName>
        <fullName evidence="2">Uncharacterized protein</fullName>
    </submittedName>
</protein>
<evidence type="ECO:0000313" key="2">
    <source>
        <dbReference type="EMBL" id="KAA8575126.1"/>
    </source>
</evidence>
<feature type="transmembrane region" description="Helical" evidence="1">
    <location>
        <begin position="281"/>
        <end position="304"/>
    </location>
</feature>
<dbReference type="Proteomes" id="UP000322873">
    <property type="component" value="Unassembled WGS sequence"/>
</dbReference>
<proteinExistence type="predicted"/>
<organism evidence="2 3">
    <name type="scientific">Monilinia fructicola</name>
    <name type="common">Brown rot fungus</name>
    <name type="synonym">Ciboria fructicola</name>
    <dbReference type="NCBI Taxonomy" id="38448"/>
    <lineage>
        <taxon>Eukaryota</taxon>
        <taxon>Fungi</taxon>
        <taxon>Dikarya</taxon>
        <taxon>Ascomycota</taxon>
        <taxon>Pezizomycotina</taxon>
        <taxon>Leotiomycetes</taxon>
        <taxon>Helotiales</taxon>
        <taxon>Sclerotiniaceae</taxon>
        <taxon>Monilinia</taxon>
    </lineage>
</organism>
<name>A0A5M9K4P1_MONFR</name>
<accession>A0A5M9K4P1</accession>
<gene>
    <name evidence="2" type="ORF">EYC84_004336</name>
</gene>
<sequence length="409" mass="47636">MGTVGKAFEAVQTGKKAFKQGKEIHGKVMEVHGKIQEVIPLSKDIPKNRAEFLQASKTAIKHRHEIYGNARELHGQVLDIHDQVMDIHGQVMGIQGQFQETQQQTPERLAVPKTNPRIMREALRAWTIGSIFCITVLLVSPHKPRNSSIWKMGAITQSKHCTNIYFLPSAPLLRLPFLKRTSWVPAWRSKPSSRIMDTYLSAYIFFDIILMPVVAGVFIWWFISTLKPWKRIFRAFLCFFIATLLIPAVLQTFLVYRTIYVLKHHIDFTTSSLMITTKSNFLYLFCIHFFWCLLLLNMFGFRLLDCFRHRRKTRKIHQAQEIIKDQENQDFSGKVYVGEDGIRDVLYDTKHHEYSELQKLAPTKQSTGIARKSVEIEYENDDLEKANWRRGLNTRHDKLDKEKWGADNV</sequence>
<dbReference type="VEuPathDB" id="FungiDB:MFRU_002g02810"/>
<feature type="transmembrane region" description="Helical" evidence="1">
    <location>
        <begin position="200"/>
        <end position="223"/>
    </location>
</feature>
<keyword evidence="3" id="KW-1185">Reference proteome</keyword>
<feature type="transmembrane region" description="Helical" evidence="1">
    <location>
        <begin position="235"/>
        <end position="261"/>
    </location>
</feature>
<keyword evidence="1" id="KW-1133">Transmembrane helix</keyword>
<evidence type="ECO:0000256" key="1">
    <source>
        <dbReference type="SAM" id="Phobius"/>
    </source>
</evidence>
<evidence type="ECO:0000313" key="3">
    <source>
        <dbReference type="Proteomes" id="UP000322873"/>
    </source>
</evidence>
<reference evidence="2 3" key="1">
    <citation type="submission" date="2019-06" db="EMBL/GenBank/DDBJ databases">
        <title>Genome Sequence of the Brown Rot Fungal Pathogen Monilinia fructicola.</title>
        <authorList>
            <person name="De Miccolis Angelini R.M."/>
            <person name="Landi L."/>
            <person name="Abate D."/>
            <person name="Pollastro S."/>
            <person name="Romanazzi G."/>
            <person name="Faretra F."/>
        </authorList>
    </citation>
    <scope>NUCLEOTIDE SEQUENCE [LARGE SCALE GENOMIC DNA]</scope>
    <source>
        <strain evidence="2 3">Mfrc123</strain>
    </source>
</reference>
<comment type="caution">
    <text evidence="2">The sequence shown here is derived from an EMBL/GenBank/DDBJ whole genome shotgun (WGS) entry which is preliminary data.</text>
</comment>